<evidence type="ECO:0000259" key="3">
    <source>
        <dbReference type="Pfam" id="PF17126"/>
    </source>
</evidence>
<dbReference type="OrthoDB" id="9810297at2"/>
<dbReference type="CDD" id="cd21147">
    <property type="entry name" value="RsmF_methylt_CTD1"/>
    <property type="match status" value="1"/>
</dbReference>
<gene>
    <name evidence="4" type="ORF">F9B85_04265</name>
</gene>
<reference evidence="4 5" key="1">
    <citation type="submission" date="2019-10" db="EMBL/GenBank/DDBJ databases">
        <title>Whole-genome sequence of the extremophile Heliorestis acidaminivorans DSM 24790.</title>
        <authorList>
            <person name="Kyndt J.A."/>
            <person name="Meyer T.E."/>
        </authorList>
    </citation>
    <scope>NUCLEOTIDE SEQUENCE [LARGE SCALE GENOMIC DNA]</scope>
    <source>
        <strain evidence="4 5">DSM 24790</strain>
    </source>
</reference>
<dbReference type="Pfam" id="PF13636">
    <property type="entry name" value="Methyltranf_PUA"/>
    <property type="match status" value="1"/>
</dbReference>
<dbReference type="Pfam" id="PF17126">
    <property type="entry name" value="RsmF_methylt_CI"/>
    <property type="match status" value="1"/>
</dbReference>
<accession>A0A6I0ETJ4</accession>
<dbReference type="InterPro" id="IPR027391">
    <property type="entry name" value="Nol1_Nop2_Fmu_2"/>
</dbReference>
<feature type="domain" description="Ribosomal RNA small subunit methyltransferase F first C-terminal" evidence="3">
    <location>
        <begin position="107"/>
        <end position="139"/>
    </location>
</feature>
<feature type="domain" description="rRNA small subunit methyltransferase F RNA-binding PUA-like" evidence="2">
    <location>
        <begin position="159"/>
        <end position="205"/>
    </location>
</feature>
<evidence type="ECO:0000313" key="5">
    <source>
        <dbReference type="Proteomes" id="UP000468766"/>
    </source>
</evidence>
<feature type="region of interest" description="Disordered" evidence="1">
    <location>
        <begin position="1"/>
        <end position="25"/>
    </location>
</feature>
<organism evidence="4 5">
    <name type="scientific">Heliorestis acidaminivorans</name>
    <dbReference type="NCBI Taxonomy" id="553427"/>
    <lineage>
        <taxon>Bacteria</taxon>
        <taxon>Bacillati</taxon>
        <taxon>Bacillota</taxon>
        <taxon>Clostridia</taxon>
        <taxon>Eubacteriales</taxon>
        <taxon>Heliobacteriaceae</taxon>
        <taxon>Heliorestis</taxon>
    </lineage>
</organism>
<sequence length="206" mass="23586">MVRTKEKKGKKTGKTKEKKEEKEAIKASERATAEALTFFDEFCIATLGYTVPVEATLLGEQLYGWPQEKVEKVLSSKESICREEVHQKDHALPAHAHDHEDLKSLQKRLEGIKFLRLGWHLGTIKRDRFEPAHAFALSLTAEGCQKKINFSSQSEEIYRYLKGESLLIDANQQGWHLVTVDNYPLGWGKAVQGQLKNHYPKGLRWL</sequence>
<proteinExistence type="predicted"/>
<feature type="compositionally biased region" description="Basic residues" evidence="1">
    <location>
        <begin position="1"/>
        <end position="13"/>
    </location>
</feature>
<name>A0A6I0ETJ4_9FIRM</name>
<dbReference type="EMBL" id="WBXO01000002">
    <property type="protein sequence ID" value="KAB2953955.1"/>
    <property type="molecule type" value="Genomic_DNA"/>
</dbReference>
<evidence type="ECO:0000256" key="1">
    <source>
        <dbReference type="SAM" id="MobiDB-lite"/>
    </source>
</evidence>
<evidence type="ECO:0008006" key="6">
    <source>
        <dbReference type="Google" id="ProtNLM"/>
    </source>
</evidence>
<dbReference type="AlphaFoldDB" id="A0A6I0ETJ4"/>
<evidence type="ECO:0000313" key="4">
    <source>
        <dbReference type="EMBL" id="KAB2953955.1"/>
    </source>
</evidence>
<comment type="caution">
    <text evidence="4">The sequence shown here is derived from an EMBL/GenBank/DDBJ whole genome shotgun (WGS) entry which is preliminary data.</text>
</comment>
<evidence type="ECO:0000259" key="2">
    <source>
        <dbReference type="Pfam" id="PF13636"/>
    </source>
</evidence>
<protein>
    <recommendedName>
        <fullName evidence="6">rRNA small subunit methyltransferase F RNA-binding PUA-like domain-containing protein</fullName>
    </recommendedName>
</protein>
<feature type="compositionally biased region" description="Basic and acidic residues" evidence="1">
    <location>
        <begin position="14"/>
        <end position="25"/>
    </location>
</feature>
<dbReference type="Gene3D" id="2.30.130.60">
    <property type="match status" value="1"/>
</dbReference>
<keyword evidence="5" id="KW-1185">Reference proteome</keyword>
<dbReference type="Proteomes" id="UP000468766">
    <property type="component" value="Unassembled WGS sequence"/>
</dbReference>
<dbReference type="InterPro" id="IPR031340">
    <property type="entry name" value="RsmF_methylt_CI"/>
</dbReference>